<sequence length="472" mass="50876">MTASHAPSASLRQELLERRLRGAGQSRRAADTIAPAPRTGPLPLSFGQHRLWVLDQLQPGGTGYLMSVGLRLHGPLHPDALRRALTALVTRHEILRTRYVVVDGEPAQVIDPPAPVEVAVTDLGGTDRETAQQRLTALLGTPEPVDLAAGPAVRARLVRLADDEHALLLGLHHISSDGWSEGIILRELAALYGAFVADQPSPLAPLPVQYADFAVWQRTRLTGDRLAGQLDYWRDRLAGLTPLELPTDRPRPPVWNPDGGLVTFDVPATVAGRLRELGRAQNATPFMVLLAAFQVLLARYTGQTDIAVGTPAAGRDRLEVHDLVGLFLNTLVLRTNLSGEPSFTDLLARTRETVLAAQSHQDVPFERIVDALSPARDLSRNPLFQTMFLWQESGSAGFEAGGLVGEELSAGPATAKFDLTLGVAEEADGSFSGGVDFPTALFDVATIERLAGHYQQLLTAITTSPDTPVTRL</sequence>
<feature type="region of interest" description="Disordered" evidence="1">
    <location>
        <begin position="22"/>
        <end position="41"/>
    </location>
</feature>
<dbReference type="PANTHER" id="PTHR45398">
    <property type="match status" value="1"/>
</dbReference>
<dbReference type="PANTHER" id="PTHR45398:SF1">
    <property type="entry name" value="ENZYME, PUTATIVE (JCVI)-RELATED"/>
    <property type="match status" value="1"/>
</dbReference>
<feature type="non-terminal residue" evidence="3">
    <location>
        <position position="472"/>
    </location>
</feature>
<evidence type="ECO:0000313" key="3">
    <source>
        <dbReference type="EMBL" id="MBO4208616.1"/>
    </source>
</evidence>
<dbReference type="Pfam" id="PF00668">
    <property type="entry name" value="Condensation"/>
    <property type="match status" value="1"/>
</dbReference>
<feature type="domain" description="Condensation" evidence="2">
    <location>
        <begin position="42"/>
        <end position="470"/>
    </location>
</feature>
<protein>
    <submittedName>
        <fullName evidence="3">Non-ribosomal peptide synthetase</fullName>
    </submittedName>
</protein>
<proteinExistence type="predicted"/>
<dbReference type="Gene3D" id="3.30.559.30">
    <property type="entry name" value="Nonribosomal peptide synthetase, condensation domain"/>
    <property type="match status" value="1"/>
</dbReference>
<dbReference type="InterPro" id="IPR023213">
    <property type="entry name" value="CAT-like_dom_sf"/>
</dbReference>
<dbReference type="CDD" id="cd19531">
    <property type="entry name" value="LCL_NRPS-like"/>
    <property type="match status" value="1"/>
</dbReference>
<comment type="caution">
    <text evidence="3">The sequence shown here is derived from an EMBL/GenBank/DDBJ whole genome shotgun (WGS) entry which is preliminary data.</text>
</comment>
<evidence type="ECO:0000259" key="2">
    <source>
        <dbReference type="Pfam" id="PF00668"/>
    </source>
</evidence>
<accession>A0ABS3VVX2</accession>
<gene>
    <name evidence="3" type="ORF">GSF22_21765</name>
</gene>
<organism evidence="3 4">
    <name type="scientific">Micromonospora echinofusca</name>
    <dbReference type="NCBI Taxonomy" id="47858"/>
    <lineage>
        <taxon>Bacteria</taxon>
        <taxon>Bacillati</taxon>
        <taxon>Actinomycetota</taxon>
        <taxon>Actinomycetes</taxon>
        <taxon>Micromonosporales</taxon>
        <taxon>Micromonosporaceae</taxon>
        <taxon>Micromonospora</taxon>
    </lineage>
</organism>
<name>A0ABS3VVX2_MICEH</name>
<dbReference type="EMBL" id="WVUH01000213">
    <property type="protein sequence ID" value="MBO4208616.1"/>
    <property type="molecule type" value="Genomic_DNA"/>
</dbReference>
<dbReference type="Proteomes" id="UP000823521">
    <property type="component" value="Unassembled WGS sequence"/>
</dbReference>
<dbReference type="SUPFAM" id="SSF52777">
    <property type="entry name" value="CoA-dependent acyltransferases"/>
    <property type="match status" value="2"/>
</dbReference>
<dbReference type="RefSeq" id="WP_307804200.1">
    <property type="nucleotide sequence ID" value="NZ_WVUH01000213.1"/>
</dbReference>
<evidence type="ECO:0000313" key="4">
    <source>
        <dbReference type="Proteomes" id="UP000823521"/>
    </source>
</evidence>
<dbReference type="InterPro" id="IPR001242">
    <property type="entry name" value="Condensation_dom"/>
</dbReference>
<keyword evidence="4" id="KW-1185">Reference proteome</keyword>
<dbReference type="Gene3D" id="3.30.559.10">
    <property type="entry name" value="Chloramphenicol acetyltransferase-like domain"/>
    <property type="match status" value="1"/>
</dbReference>
<evidence type="ECO:0000256" key="1">
    <source>
        <dbReference type="SAM" id="MobiDB-lite"/>
    </source>
</evidence>
<reference evidence="3 4" key="1">
    <citation type="submission" date="2019-12" db="EMBL/GenBank/DDBJ databases">
        <title>Whole genome sequencing of endophytic Actinobacterium Micromonospora sp. MPMI6T.</title>
        <authorList>
            <person name="Evv R."/>
            <person name="Podile A.R."/>
        </authorList>
    </citation>
    <scope>NUCLEOTIDE SEQUENCE [LARGE SCALE GENOMIC DNA]</scope>
    <source>
        <strain evidence="3 4">MPMI6</strain>
    </source>
</reference>